<dbReference type="AlphaFoldDB" id="A0A1I4HQ48"/>
<gene>
    <name evidence="2" type="ORF">SAMN04487943_101571</name>
</gene>
<protein>
    <submittedName>
        <fullName evidence="2">Methyltransferase domain-containing protein</fullName>
    </submittedName>
</protein>
<keyword evidence="3" id="KW-1185">Reference proteome</keyword>
<dbReference type="Proteomes" id="UP000198565">
    <property type="component" value="Unassembled WGS sequence"/>
</dbReference>
<keyword evidence="2" id="KW-0808">Transferase</keyword>
<evidence type="ECO:0000313" key="2">
    <source>
        <dbReference type="EMBL" id="SFL44194.1"/>
    </source>
</evidence>
<dbReference type="STRING" id="334253.SAMN04487943_101571"/>
<dbReference type="InterPro" id="IPR029063">
    <property type="entry name" value="SAM-dependent_MTases_sf"/>
</dbReference>
<proteinExistence type="predicted"/>
<sequence>MDNKEFSPKGMAHFAKKVEFLDNPKRRGDIPPEQLLRMFPVNKDDTILDLGAGTGYISIPAAKIVDGLVYALDIDTNMLDIVNAKANKENITNVQTLQGSIDSIPLNDMTVDIVLASLVLHELMDLPTALKQIKRVLKSSGYFVCVEFEKQENHNANHPRITSSVMEQEMKNAGLSVTQVVHPTDFLYIIVAKKEEH</sequence>
<dbReference type="OrthoDB" id="9784101at2"/>
<dbReference type="GO" id="GO:0032259">
    <property type="term" value="P:methylation"/>
    <property type="evidence" value="ECO:0007669"/>
    <property type="project" value="UniProtKB-KW"/>
</dbReference>
<organism evidence="2 3">
    <name type="scientific">Gracilibacillus orientalis</name>
    <dbReference type="NCBI Taxonomy" id="334253"/>
    <lineage>
        <taxon>Bacteria</taxon>
        <taxon>Bacillati</taxon>
        <taxon>Bacillota</taxon>
        <taxon>Bacilli</taxon>
        <taxon>Bacillales</taxon>
        <taxon>Bacillaceae</taxon>
        <taxon>Gracilibacillus</taxon>
    </lineage>
</organism>
<keyword evidence="2" id="KW-0489">Methyltransferase</keyword>
<name>A0A1I4HQ48_9BACI</name>
<accession>A0A1I4HQ48</accession>
<dbReference type="SUPFAM" id="SSF53335">
    <property type="entry name" value="S-adenosyl-L-methionine-dependent methyltransferases"/>
    <property type="match status" value="1"/>
</dbReference>
<dbReference type="GO" id="GO:0008757">
    <property type="term" value="F:S-adenosylmethionine-dependent methyltransferase activity"/>
    <property type="evidence" value="ECO:0007669"/>
    <property type="project" value="InterPro"/>
</dbReference>
<dbReference type="InterPro" id="IPR013216">
    <property type="entry name" value="Methyltransf_11"/>
</dbReference>
<feature type="domain" description="Methyltransferase type 11" evidence="1">
    <location>
        <begin position="48"/>
        <end position="145"/>
    </location>
</feature>
<dbReference type="RefSeq" id="WP_091480833.1">
    <property type="nucleotide sequence ID" value="NZ_FOTR01000001.1"/>
</dbReference>
<dbReference type="PANTHER" id="PTHR43591">
    <property type="entry name" value="METHYLTRANSFERASE"/>
    <property type="match status" value="1"/>
</dbReference>
<dbReference type="Gene3D" id="3.40.50.150">
    <property type="entry name" value="Vaccinia Virus protein VP39"/>
    <property type="match status" value="1"/>
</dbReference>
<evidence type="ECO:0000259" key="1">
    <source>
        <dbReference type="Pfam" id="PF08241"/>
    </source>
</evidence>
<reference evidence="3" key="1">
    <citation type="submission" date="2016-10" db="EMBL/GenBank/DDBJ databases">
        <authorList>
            <person name="Varghese N."/>
            <person name="Submissions S."/>
        </authorList>
    </citation>
    <scope>NUCLEOTIDE SEQUENCE [LARGE SCALE GENOMIC DNA]</scope>
    <source>
        <strain evidence="3">CGMCC 1.4250</strain>
    </source>
</reference>
<evidence type="ECO:0000313" key="3">
    <source>
        <dbReference type="Proteomes" id="UP000198565"/>
    </source>
</evidence>
<dbReference type="PANTHER" id="PTHR43591:SF24">
    <property type="entry name" value="2-METHOXY-6-POLYPRENYL-1,4-BENZOQUINOL METHYLASE, MITOCHONDRIAL"/>
    <property type="match status" value="1"/>
</dbReference>
<dbReference type="EMBL" id="FOTR01000001">
    <property type="protein sequence ID" value="SFL44194.1"/>
    <property type="molecule type" value="Genomic_DNA"/>
</dbReference>
<dbReference type="CDD" id="cd02440">
    <property type="entry name" value="AdoMet_MTases"/>
    <property type="match status" value="1"/>
</dbReference>
<dbReference type="Pfam" id="PF08241">
    <property type="entry name" value="Methyltransf_11"/>
    <property type="match status" value="1"/>
</dbReference>